<comment type="caution">
    <text evidence="2">The sequence shown here is derived from an EMBL/GenBank/DDBJ whole genome shotgun (WGS) entry which is preliminary data.</text>
</comment>
<reference evidence="2 3" key="1">
    <citation type="journal article" date="2014" name="BMC Genomics">
        <title>Comparative genomics of Bradyrhizobium japonicum CPAC 15 and Bradyrhizobium diazoefficiens CPAC 7: elite model strains for understanding symbiotic performance with soybean.</title>
        <authorList>
            <person name="Siqueira A.F."/>
            <person name="Ormeno-Orrillo E."/>
            <person name="Souza R.C."/>
            <person name="Rodrigues E.P."/>
            <person name="Almeida L.G."/>
            <person name="Barcellos F.G."/>
            <person name="Batista J.S."/>
            <person name="Nakatami A.S."/>
            <person name="Martinez-Romero E."/>
            <person name="Vasconcelos A.T."/>
            <person name="Hungria M."/>
        </authorList>
    </citation>
    <scope>NUCLEOTIDE SEQUENCE [LARGE SCALE GENOMIC DNA]</scope>
    <source>
        <strain evidence="2 3">SEMIA 5080</strain>
    </source>
</reference>
<dbReference type="EMBL" id="ADOU02000004">
    <property type="protein sequence ID" value="KGJ67776.1"/>
    <property type="molecule type" value="Genomic_DNA"/>
</dbReference>
<protein>
    <submittedName>
        <fullName evidence="2">Uncharacterized protein</fullName>
    </submittedName>
</protein>
<accession>A0A837CEN7</accession>
<feature type="region of interest" description="Disordered" evidence="1">
    <location>
        <begin position="20"/>
        <end position="75"/>
    </location>
</feature>
<proteinExistence type="predicted"/>
<organism evidence="2 3">
    <name type="scientific">Bradyrhizobium diazoefficiens SEMIA 5080</name>
    <dbReference type="NCBI Taxonomy" id="754504"/>
    <lineage>
        <taxon>Bacteria</taxon>
        <taxon>Pseudomonadati</taxon>
        <taxon>Pseudomonadota</taxon>
        <taxon>Alphaproteobacteria</taxon>
        <taxon>Hyphomicrobiales</taxon>
        <taxon>Nitrobacteraceae</taxon>
        <taxon>Bradyrhizobium</taxon>
    </lineage>
</organism>
<evidence type="ECO:0000256" key="1">
    <source>
        <dbReference type="SAM" id="MobiDB-lite"/>
    </source>
</evidence>
<dbReference type="AlphaFoldDB" id="A0A837CEN7"/>
<name>A0A837CEN7_9BRAD</name>
<feature type="compositionally biased region" description="Polar residues" evidence="1">
    <location>
        <begin position="20"/>
        <end position="33"/>
    </location>
</feature>
<evidence type="ECO:0000313" key="2">
    <source>
        <dbReference type="EMBL" id="KGJ67776.1"/>
    </source>
</evidence>
<sequence length="100" mass="10810">MRIDCAALVTHLPLARYRSGNSGNCSRLQSRARQQGPHHVSASGSFTKAEEAPADVLQSNEMIGHGSRGPKMNCRIPPATKVQKEARICIGMQDGIPDDQ</sequence>
<gene>
    <name evidence="2" type="ORF">BJA5080_01325</name>
</gene>
<evidence type="ECO:0000313" key="3">
    <source>
        <dbReference type="Proteomes" id="UP000024900"/>
    </source>
</evidence>
<dbReference type="Proteomes" id="UP000024900">
    <property type="component" value="Unassembled WGS sequence"/>
</dbReference>